<dbReference type="EMBL" id="JH689212">
    <property type="protein sequence ID" value="EJD32212.1"/>
    <property type="molecule type" value="Genomic_DNA"/>
</dbReference>
<keyword evidence="2" id="KW-1185">Reference proteome</keyword>
<accession>J0D0X4</accession>
<proteinExistence type="predicted"/>
<evidence type="ECO:0000313" key="1">
    <source>
        <dbReference type="EMBL" id="EJD32212.1"/>
    </source>
</evidence>
<evidence type="ECO:0000313" key="2">
    <source>
        <dbReference type="Proteomes" id="UP000006514"/>
    </source>
</evidence>
<dbReference type="InParanoid" id="J0D0X4"/>
<organism evidence="1 2">
    <name type="scientific">Auricularia subglabra (strain TFB-10046 / SS5)</name>
    <name type="common">White-rot fungus</name>
    <name type="synonym">Auricularia delicata (strain TFB10046)</name>
    <dbReference type="NCBI Taxonomy" id="717982"/>
    <lineage>
        <taxon>Eukaryota</taxon>
        <taxon>Fungi</taxon>
        <taxon>Dikarya</taxon>
        <taxon>Basidiomycota</taxon>
        <taxon>Agaricomycotina</taxon>
        <taxon>Agaricomycetes</taxon>
        <taxon>Auriculariales</taxon>
        <taxon>Auriculariaceae</taxon>
        <taxon>Auricularia</taxon>
    </lineage>
</organism>
<sequence length="213" mass="24217">MVKVSYIRRRNQVGDVLRWVPNARGLDISLEPPVTSWEQRSLNFALLDDYAHLDVRRLDIGATEFLRFAICQQIPLLTVQLLLPRCLDLQQLLPPAPALYLCIRTEIRQSVPGSHSTLSGVITICTPERDVVRHVYGISPLYMKTPDVLGTVVAADKLVLLVIELSAGFVQLCKARYRMPRLETLCLIITMLPTEIIRWDIVTWTAWSSQEPQ</sequence>
<dbReference type="Proteomes" id="UP000006514">
    <property type="component" value="Unassembled WGS sequence"/>
</dbReference>
<gene>
    <name evidence="1" type="ORF">AURDEDRAFT_178754</name>
</gene>
<reference evidence="2" key="1">
    <citation type="journal article" date="2012" name="Science">
        <title>The Paleozoic origin of enzymatic lignin decomposition reconstructed from 31 fungal genomes.</title>
        <authorList>
            <person name="Floudas D."/>
            <person name="Binder M."/>
            <person name="Riley R."/>
            <person name="Barry K."/>
            <person name="Blanchette R.A."/>
            <person name="Henrissat B."/>
            <person name="Martinez A.T."/>
            <person name="Otillar R."/>
            <person name="Spatafora J.W."/>
            <person name="Yadav J.S."/>
            <person name="Aerts A."/>
            <person name="Benoit I."/>
            <person name="Boyd A."/>
            <person name="Carlson A."/>
            <person name="Copeland A."/>
            <person name="Coutinho P.M."/>
            <person name="de Vries R.P."/>
            <person name="Ferreira P."/>
            <person name="Findley K."/>
            <person name="Foster B."/>
            <person name="Gaskell J."/>
            <person name="Glotzer D."/>
            <person name="Gorecki P."/>
            <person name="Heitman J."/>
            <person name="Hesse C."/>
            <person name="Hori C."/>
            <person name="Igarashi K."/>
            <person name="Jurgens J.A."/>
            <person name="Kallen N."/>
            <person name="Kersten P."/>
            <person name="Kohler A."/>
            <person name="Kuees U."/>
            <person name="Kumar T.K.A."/>
            <person name="Kuo A."/>
            <person name="LaButti K."/>
            <person name="Larrondo L.F."/>
            <person name="Lindquist E."/>
            <person name="Ling A."/>
            <person name="Lombard V."/>
            <person name="Lucas S."/>
            <person name="Lundell T."/>
            <person name="Martin R."/>
            <person name="McLaughlin D.J."/>
            <person name="Morgenstern I."/>
            <person name="Morin E."/>
            <person name="Murat C."/>
            <person name="Nagy L.G."/>
            <person name="Nolan M."/>
            <person name="Ohm R.A."/>
            <person name="Patyshakuliyeva A."/>
            <person name="Rokas A."/>
            <person name="Ruiz-Duenas F.J."/>
            <person name="Sabat G."/>
            <person name="Salamov A."/>
            <person name="Samejima M."/>
            <person name="Schmutz J."/>
            <person name="Slot J.C."/>
            <person name="St John F."/>
            <person name="Stenlid J."/>
            <person name="Sun H."/>
            <person name="Sun S."/>
            <person name="Syed K."/>
            <person name="Tsang A."/>
            <person name="Wiebenga A."/>
            <person name="Young D."/>
            <person name="Pisabarro A."/>
            <person name="Eastwood D.C."/>
            <person name="Martin F."/>
            <person name="Cullen D."/>
            <person name="Grigoriev I.V."/>
            <person name="Hibbett D.S."/>
        </authorList>
    </citation>
    <scope>NUCLEOTIDE SEQUENCE [LARGE SCALE GENOMIC DNA]</scope>
    <source>
        <strain evidence="2">TFB10046</strain>
    </source>
</reference>
<dbReference type="KEGG" id="adl:AURDEDRAFT_178754"/>
<protein>
    <submittedName>
        <fullName evidence="1">Uncharacterized protein</fullName>
    </submittedName>
</protein>
<dbReference type="AlphaFoldDB" id="J0D0X4"/>
<name>J0D0X4_AURST</name>